<accession>B8CP22</accession>
<dbReference type="Proteomes" id="UP000000753">
    <property type="component" value="Chromosome"/>
</dbReference>
<dbReference type="AlphaFoldDB" id="B8CP22"/>
<keyword evidence="1" id="KW-0732">Signal</keyword>
<keyword evidence="3" id="KW-1185">Reference proteome</keyword>
<gene>
    <name evidence="2" type="ordered locus">swp_2526</name>
</gene>
<sequence>MKLIIAVFIGLTCHSVFAHQQKMATTTVSFNHRVANIEVMHKFYLHDAEHAVKELFAPSADILNSKATQNSFAEYVQAQFAIETDDSKKLPLKFVGLELDGKYIWVYQETAIPNQVTELSISNGALQELWPSQLNLVNIEGKGKLQSLLFNDSDQWLNVSLLE</sequence>
<dbReference type="Pfam" id="PF20420">
    <property type="entry name" value="DUF6702"/>
    <property type="match status" value="1"/>
</dbReference>
<proteinExistence type="predicted"/>
<dbReference type="InterPro" id="IPR046525">
    <property type="entry name" value="DUF6702"/>
</dbReference>
<feature type="signal peptide" evidence="1">
    <location>
        <begin position="1"/>
        <end position="18"/>
    </location>
</feature>
<organism evidence="2 3">
    <name type="scientific">Shewanella piezotolerans (strain WP3 / JCM 13877)</name>
    <dbReference type="NCBI Taxonomy" id="225849"/>
    <lineage>
        <taxon>Bacteria</taxon>
        <taxon>Pseudomonadati</taxon>
        <taxon>Pseudomonadota</taxon>
        <taxon>Gammaproteobacteria</taxon>
        <taxon>Alteromonadales</taxon>
        <taxon>Shewanellaceae</taxon>
        <taxon>Shewanella</taxon>
    </lineage>
</organism>
<evidence type="ECO:0000313" key="2">
    <source>
        <dbReference type="EMBL" id="ACJ29266.1"/>
    </source>
</evidence>
<dbReference type="EMBL" id="CP000472">
    <property type="protein sequence ID" value="ACJ29266.1"/>
    <property type="molecule type" value="Genomic_DNA"/>
</dbReference>
<dbReference type="HOGENOM" id="CLU_107087_2_0_6"/>
<protein>
    <recommendedName>
        <fullName evidence="4">Orphan protein</fullName>
    </recommendedName>
</protein>
<evidence type="ECO:0000256" key="1">
    <source>
        <dbReference type="SAM" id="SignalP"/>
    </source>
</evidence>
<dbReference type="eggNOG" id="ENOG502Z826">
    <property type="taxonomic scope" value="Bacteria"/>
</dbReference>
<feature type="chain" id="PRO_5002866866" description="Orphan protein" evidence="1">
    <location>
        <begin position="19"/>
        <end position="163"/>
    </location>
</feature>
<evidence type="ECO:0000313" key="3">
    <source>
        <dbReference type="Proteomes" id="UP000000753"/>
    </source>
</evidence>
<dbReference type="KEGG" id="swp:swp_2526"/>
<evidence type="ECO:0008006" key="4">
    <source>
        <dbReference type="Google" id="ProtNLM"/>
    </source>
</evidence>
<dbReference type="STRING" id="225849.swp_2526"/>
<name>B8CP22_SHEPW</name>
<reference evidence="2 3" key="1">
    <citation type="journal article" date="2008" name="PLoS ONE">
        <title>Environmental adaptation: genomic analysis of the piezotolerant and psychrotolerant deep-sea iron reducing bacterium Shewanella piezotolerans WP3.</title>
        <authorList>
            <person name="Wang F."/>
            <person name="Wang J."/>
            <person name="Jian H."/>
            <person name="Zhang B."/>
            <person name="Li S."/>
            <person name="Wang F."/>
            <person name="Zeng X."/>
            <person name="Gao L."/>
            <person name="Bartlett D.H."/>
            <person name="Yu J."/>
            <person name="Hu S."/>
            <person name="Xiao X."/>
        </authorList>
    </citation>
    <scope>NUCLEOTIDE SEQUENCE [LARGE SCALE GENOMIC DNA]</scope>
    <source>
        <strain evidence="3">WP3 / JCM 13877</strain>
    </source>
</reference>